<proteinExistence type="predicted"/>
<evidence type="ECO:0000313" key="2">
    <source>
        <dbReference type="Proteomes" id="UP000004095"/>
    </source>
</evidence>
<keyword evidence="2" id="KW-1185">Reference proteome</keyword>
<reference evidence="1 2" key="1">
    <citation type="submission" date="2007-01" db="EMBL/GenBank/DDBJ databases">
        <authorList>
            <person name="Haygood M."/>
            <person name="Podell S."/>
            <person name="Anderson C."/>
            <person name="Hopkinson B."/>
            <person name="Roe K."/>
            <person name="Barbeau K."/>
            <person name="Gaasterland T."/>
            <person name="Ferriera S."/>
            <person name="Johnson J."/>
            <person name="Kravitz S."/>
            <person name="Beeson K."/>
            <person name="Sutton G."/>
            <person name="Rogers Y.-H."/>
            <person name="Friedman R."/>
            <person name="Frazier M."/>
            <person name="Venter J.C."/>
        </authorList>
    </citation>
    <scope>NUCLEOTIDE SEQUENCE [LARGE SCALE GENOMIC DNA]</scope>
    <source>
        <strain evidence="1 2">ATCC 23134</strain>
    </source>
</reference>
<dbReference type="AlphaFoldDB" id="A1ZWM6"/>
<organism evidence="1 2">
    <name type="scientific">Microscilla marina ATCC 23134</name>
    <dbReference type="NCBI Taxonomy" id="313606"/>
    <lineage>
        <taxon>Bacteria</taxon>
        <taxon>Pseudomonadati</taxon>
        <taxon>Bacteroidota</taxon>
        <taxon>Cytophagia</taxon>
        <taxon>Cytophagales</taxon>
        <taxon>Microscillaceae</taxon>
        <taxon>Microscilla</taxon>
    </lineage>
</organism>
<comment type="caution">
    <text evidence="1">The sequence shown here is derived from an EMBL/GenBank/DDBJ whole genome shotgun (WGS) entry which is preliminary data.</text>
</comment>
<name>A1ZWM6_MICM2</name>
<protein>
    <submittedName>
        <fullName evidence="1">Uncharacterized protein</fullName>
    </submittedName>
</protein>
<dbReference type="Proteomes" id="UP000004095">
    <property type="component" value="Unassembled WGS sequence"/>
</dbReference>
<dbReference type="EMBL" id="AAWS01000052">
    <property type="protein sequence ID" value="EAY25266.1"/>
    <property type="molecule type" value="Genomic_DNA"/>
</dbReference>
<evidence type="ECO:0000313" key="1">
    <source>
        <dbReference type="EMBL" id="EAY25266.1"/>
    </source>
</evidence>
<gene>
    <name evidence="1" type="ORF">M23134_08003</name>
</gene>
<accession>A1ZWM6</accession>
<sequence>MSFGGCFFYVQTVNYPFMTPEKYRRIRRKAYFKNNELTKKKGGNYKL</sequence>